<sequence length="311" mass="33979">MKTVDIHPLFSQWGRFGLYSFFIDGSEPAIVDTGIAASPANGIAPALAQLGRRIEDVRWILLTHGHIDHIGGAHALWELTGRKAKIVIHEADVPFLRSRRTHVDEYLAARGRYIDDAGAEAKLTAACEAAISGEMEPDVIVRHGDEISLGPDVKITVHSVPGHTTGSVAYVVEGQRDVFVGDAVQIHGAANGFPSYADPDAYRASLLHLRDHVKPNRLFLGHPYRSQNAESPGVVLDREQAAAKIQESLDIEARVRAATEQFGLDGDAVAKTSCSPFCCIAQYLRYEGDPTLEPSPFFTTMHGYFHKGYRS</sequence>
<dbReference type="SUPFAM" id="SSF56281">
    <property type="entry name" value="Metallo-hydrolase/oxidoreductase"/>
    <property type="match status" value="1"/>
</dbReference>
<gene>
    <name evidence="2" type="ORF">C7400_12522</name>
</gene>
<proteinExistence type="predicted"/>
<dbReference type="PANTHER" id="PTHR42951">
    <property type="entry name" value="METALLO-BETA-LACTAMASE DOMAIN-CONTAINING"/>
    <property type="match status" value="1"/>
</dbReference>
<protein>
    <submittedName>
        <fullName evidence="2">Glyoxylase-like metal-dependent hydrolase (Beta-lactamase superfamily II)</fullName>
    </submittedName>
</protein>
<dbReference type="Pfam" id="PF00753">
    <property type="entry name" value="Lactamase_B"/>
    <property type="match status" value="1"/>
</dbReference>
<reference evidence="2 3" key="1">
    <citation type="submission" date="2018-05" db="EMBL/GenBank/DDBJ databases">
        <title>Genomic Encyclopedia of Type Strains, Phase IV (KMG-V): Genome sequencing to study the core and pangenomes of soil and plant-associated prokaryotes.</title>
        <authorList>
            <person name="Whitman W."/>
        </authorList>
    </citation>
    <scope>NUCLEOTIDE SEQUENCE [LARGE SCALE GENOMIC DNA]</scope>
    <source>
        <strain evidence="2 3">SIr-6563</strain>
    </source>
</reference>
<dbReference type="Gene3D" id="3.60.15.10">
    <property type="entry name" value="Ribonuclease Z/Hydroxyacylglutathione hydrolase-like"/>
    <property type="match status" value="1"/>
</dbReference>
<dbReference type="InterPro" id="IPR001279">
    <property type="entry name" value="Metallo-B-lactamas"/>
</dbReference>
<feature type="domain" description="Metallo-beta-lactamase" evidence="1">
    <location>
        <begin position="17"/>
        <end position="222"/>
    </location>
</feature>
<evidence type="ECO:0000259" key="1">
    <source>
        <dbReference type="SMART" id="SM00849"/>
    </source>
</evidence>
<evidence type="ECO:0000313" key="3">
    <source>
        <dbReference type="Proteomes" id="UP000247515"/>
    </source>
</evidence>
<accession>A0ABX5MFJ0</accession>
<dbReference type="Proteomes" id="UP000247515">
    <property type="component" value="Unassembled WGS sequence"/>
</dbReference>
<keyword evidence="3" id="KW-1185">Reference proteome</keyword>
<organism evidence="2 3">
    <name type="scientific">Paraburkholderia tropica</name>
    <dbReference type="NCBI Taxonomy" id="92647"/>
    <lineage>
        <taxon>Bacteria</taxon>
        <taxon>Pseudomonadati</taxon>
        <taxon>Pseudomonadota</taxon>
        <taxon>Betaproteobacteria</taxon>
        <taxon>Burkholderiales</taxon>
        <taxon>Burkholderiaceae</taxon>
        <taxon>Paraburkholderia</taxon>
    </lineage>
</organism>
<dbReference type="EMBL" id="QJJV01000025">
    <property type="protein sequence ID" value="PXX08971.1"/>
    <property type="molecule type" value="Genomic_DNA"/>
</dbReference>
<evidence type="ECO:0000313" key="2">
    <source>
        <dbReference type="EMBL" id="PXX08971.1"/>
    </source>
</evidence>
<dbReference type="InterPro" id="IPR050855">
    <property type="entry name" value="NDM-1-like"/>
</dbReference>
<dbReference type="SMART" id="SM00849">
    <property type="entry name" value="Lactamase_B"/>
    <property type="match status" value="1"/>
</dbReference>
<dbReference type="InterPro" id="IPR036866">
    <property type="entry name" value="RibonucZ/Hydroxyglut_hydro"/>
</dbReference>
<dbReference type="PANTHER" id="PTHR42951:SF17">
    <property type="entry name" value="METALLO-BETA-LACTAMASE DOMAIN-CONTAINING PROTEIN"/>
    <property type="match status" value="1"/>
</dbReference>
<comment type="caution">
    <text evidence="2">The sequence shown here is derived from an EMBL/GenBank/DDBJ whole genome shotgun (WGS) entry which is preliminary data.</text>
</comment>
<dbReference type="RefSeq" id="WP_110329050.1">
    <property type="nucleotide sequence ID" value="NZ_CAJMYN010000008.1"/>
</dbReference>
<name>A0ABX5MFJ0_9BURK</name>